<reference evidence="5 6" key="1">
    <citation type="submission" date="2019-08" db="EMBL/GenBank/DDBJ databases">
        <title>Complete genome sequence of Thermosulfurimonas marina SU872T, an anaerobic thermophilic chemolithoautotrophic bacterium isolated from a shallow marine hydrothermal vent.</title>
        <authorList>
            <person name="Allioux M."/>
            <person name="Jebbar M."/>
            <person name="Slobodkina G."/>
            <person name="Slobodkin A."/>
            <person name="Moalic Y."/>
            <person name="Frolova A."/>
            <person name="Shao Z."/>
            <person name="Alain K."/>
        </authorList>
    </citation>
    <scope>NUCLEOTIDE SEQUENCE [LARGE SCALE GENOMIC DNA]</scope>
    <source>
        <strain evidence="5 6">SU872</strain>
    </source>
</reference>
<dbReference type="InterPro" id="IPR009061">
    <property type="entry name" value="DNA-bd_dom_put_sf"/>
</dbReference>
<dbReference type="GO" id="GO:0046872">
    <property type="term" value="F:metal ion binding"/>
    <property type="evidence" value="ECO:0007669"/>
    <property type="project" value="UniProtKB-KW"/>
</dbReference>
<dbReference type="GO" id="GO:0005886">
    <property type="term" value="C:plasma membrane"/>
    <property type="evidence" value="ECO:0007669"/>
    <property type="project" value="TreeGrafter"/>
</dbReference>
<dbReference type="InterPro" id="IPR017900">
    <property type="entry name" value="4Fe4S_Fe_S_CS"/>
</dbReference>
<dbReference type="InterPro" id="IPR000551">
    <property type="entry name" value="MerR-type_HTH_dom"/>
</dbReference>
<dbReference type="GO" id="GO:0006355">
    <property type="term" value="P:regulation of DNA-templated transcription"/>
    <property type="evidence" value="ECO:0007669"/>
    <property type="project" value="InterPro"/>
</dbReference>
<dbReference type="GO" id="GO:0003677">
    <property type="term" value="F:DNA binding"/>
    <property type="evidence" value="ECO:0007669"/>
    <property type="project" value="InterPro"/>
</dbReference>
<protein>
    <submittedName>
        <fullName evidence="5">MerR family transcriptional regulator</fullName>
    </submittedName>
</protein>
<dbReference type="InterPro" id="IPR009051">
    <property type="entry name" value="Helical_ferredxn"/>
</dbReference>
<dbReference type="AlphaFoldDB" id="A0A6H1WSL5"/>
<dbReference type="Proteomes" id="UP000501253">
    <property type="component" value="Chromosome"/>
</dbReference>
<dbReference type="PROSITE" id="PS51379">
    <property type="entry name" value="4FE4S_FER_2"/>
    <property type="match status" value="1"/>
</dbReference>
<evidence type="ECO:0000256" key="2">
    <source>
        <dbReference type="ARBA" id="ARBA00023004"/>
    </source>
</evidence>
<dbReference type="RefSeq" id="WP_168719509.1">
    <property type="nucleotide sequence ID" value="NZ_CP042909.1"/>
</dbReference>
<evidence type="ECO:0000259" key="4">
    <source>
        <dbReference type="PROSITE" id="PS51379"/>
    </source>
</evidence>
<dbReference type="EMBL" id="CP042909">
    <property type="protein sequence ID" value="QJA06161.1"/>
    <property type="molecule type" value="Genomic_DNA"/>
</dbReference>
<dbReference type="SUPFAM" id="SSF46548">
    <property type="entry name" value="alpha-helical ferredoxin"/>
    <property type="match status" value="1"/>
</dbReference>
<dbReference type="KEGG" id="tmai:FVE67_04815"/>
<evidence type="ECO:0000313" key="6">
    <source>
        <dbReference type="Proteomes" id="UP000501253"/>
    </source>
</evidence>
<dbReference type="Pfam" id="PF13183">
    <property type="entry name" value="Fer4_8"/>
    <property type="match status" value="1"/>
</dbReference>
<evidence type="ECO:0000256" key="3">
    <source>
        <dbReference type="ARBA" id="ARBA00023014"/>
    </source>
</evidence>
<dbReference type="Gene3D" id="1.10.1060.10">
    <property type="entry name" value="Alpha-helical ferredoxin"/>
    <property type="match status" value="1"/>
</dbReference>
<gene>
    <name evidence="5" type="ORF">FVE67_04815</name>
</gene>
<accession>A0A6H1WSL5</accession>
<keyword evidence="3" id="KW-0411">Iron-sulfur</keyword>
<keyword evidence="2" id="KW-0408">Iron</keyword>
<proteinExistence type="predicted"/>
<feature type="domain" description="4Fe-4S ferredoxin-type" evidence="4">
    <location>
        <begin position="142"/>
        <end position="171"/>
    </location>
</feature>
<evidence type="ECO:0000313" key="5">
    <source>
        <dbReference type="EMBL" id="QJA06161.1"/>
    </source>
</evidence>
<dbReference type="PANTHER" id="PTHR43255:SF2">
    <property type="entry name" value="HETERODISULFIDE REDUCTASE RELATED PROTEIN"/>
    <property type="match status" value="1"/>
</dbReference>
<dbReference type="Pfam" id="PF13411">
    <property type="entry name" value="MerR_1"/>
    <property type="match status" value="1"/>
</dbReference>
<keyword evidence="1" id="KW-0479">Metal-binding</keyword>
<dbReference type="PROSITE" id="PS00198">
    <property type="entry name" value="4FE4S_FER_1"/>
    <property type="match status" value="1"/>
</dbReference>
<dbReference type="InterPro" id="IPR051460">
    <property type="entry name" value="HdrC_iron-sulfur_subunit"/>
</dbReference>
<dbReference type="SUPFAM" id="SSF46955">
    <property type="entry name" value="Putative DNA-binding domain"/>
    <property type="match status" value="1"/>
</dbReference>
<dbReference type="PANTHER" id="PTHR43255">
    <property type="entry name" value="IRON-SULFUR-BINDING OXIDOREDUCTASE FADF-RELATED-RELATED"/>
    <property type="match status" value="1"/>
</dbReference>
<dbReference type="InterPro" id="IPR017896">
    <property type="entry name" value="4Fe4S_Fe-S-bd"/>
</dbReference>
<dbReference type="GO" id="GO:0051536">
    <property type="term" value="F:iron-sulfur cluster binding"/>
    <property type="evidence" value="ECO:0007669"/>
    <property type="project" value="UniProtKB-KW"/>
</dbReference>
<dbReference type="Gene3D" id="1.10.1660.10">
    <property type="match status" value="1"/>
</dbReference>
<dbReference type="CDD" id="cd00592">
    <property type="entry name" value="HTH_MerR-like"/>
    <property type="match status" value="1"/>
</dbReference>
<name>A0A6H1WSL5_9BACT</name>
<keyword evidence="6" id="KW-1185">Reference proteome</keyword>
<organism evidence="5 6">
    <name type="scientific">Thermosulfurimonas marina</name>
    <dbReference type="NCBI Taxonomy" id="2047767"/>
    <lineage>
        <taxon>Bacteria</taxon>
        <taxon>Pseudomonadati</taxon>
        <taxon>Thermodesulfobacteriota</taxon>
        <taxon>Thermodesulfobacteria</taxon>
        <taxon>Thermodesulfobacteriales</taxon>
        <taxon>Thermodesulfobacteriaceae</taxon>
        <taxon>Thermosulfurimonas</taxon>
    </lineage>
</organism>
<sequence length="264" mass="30367">MSREWQVEELLAEVRRRGYSLTRRTFLYYVQLGLLPKGVRRGQPSGGVKFFYPPETLPRLLKILELKKAGLKLKEIRDRLGPFSEEEAFLSEKAPVSEEVFSREKLRNCSLCGLCGGICPVYEEMEVPAWRALQAYLEREPGLWELNTPWICVGCYLCQEACPEGIPLTTFLEALRREARRKGTLKISMAGQWHHLFWTLLQERGRSFDFGATHAYRVQVLREGERLELILKLPSGSGVRQIKPPPSLKNPELFREMLAEVEGS</sequence>
<evidence type="ECO:0000256" key="1">
    <source>
        <dbReference type="ARBA" id="ARBA00022723"/>
    </source>
</evidence>